<sequence length="113" mass="12495">MQHELSSQKWKLGAEDLPPCGAPEDKLKENEITKTSSTAGKRRRSVAIIPQKFHCGYQSVEIPPIRAVLFYGPKGCGKKYLVRAIAGELKVPLIKVAANELVYSTSNESVRKI</sequence>
<dbReference type="EMBL" id="BPLR01019716">
    <property type="protein sequence ID" value="GIX71066.1"/>
    <property type="molecule type" value="Genomic_DNA"/>
</dbReference>
<accession>A0AAV4MHZ1</accession>
<feature type="region of interest" description="Disordered" evidence="1">
    <location>
        <begin position="1"/>
        <end position="40"/>
    </location>
</feature>
<proteinExistence type="predicted"/>
<comment type="caution">
    <text evidence="3">The sequence shown here is derived from an EMBL/GenBank/DDBJ whole genome shotgun (WGS) entry which is preliminary data.</text>
</comment>
<evidence type="ECO:0000256" key="1">
    <source>
        <dbReference type="SAM" id="MobiDB-lite"/>
    </source>
</evidence>
<gene>
    <name evidence="3" type="ORF">CEXT_555661</name>
</gene>
<feature type="domain" description="ATPase AAA-type core" evidence="2">
    <location>
        <begin position="68"/>
        <end position="111"/>
    </location>
</feature>
<evidence type="ECO:0000313" key="4">
    <source>
        <dbReference type="Proteomes" id="UP001054945"/>
    </source>
</evidence>
<dbReference type="InterPro" id="IPR027417">
    <property type="entry name" value="P-loop_NTPase"/>
</dbReference>
<dbReference type="Gene3D" id="3.40.50.300">
    <property type="entry name" value="P-loop containing nucleotide triphosphate hydrolases"/>
    <property type="match status" value="1"/>
</dbReference>
<dbReference type="Proteomes" id="UP001054945">
    <property type="component" value="Unassembled WGS sequence"/>
</dbReference>
<evidence type="ECO:0000313" key="3">
    <source>
        <dbReference type="EMBL" id="GIX71066.1"/>
    </source>
</evidence>
<dbReference type="Pfam" id="PF00004">
    <property type="entry name" value="AAA"/>
    <property type="match status" value="1"/>
</dbReference>
<evidence type="ECO:0000259" key="2">
    <source>
        <dbReference type="Pfam" id="PF00004"/>
    </source>
</evidence>
<protein>
    <recommendedName>
        <fullName evidence="2">ATPase AAA-type core domain-containing protein</fullName>
    </recommendedName>
</protein>
<reference evidence="3 4" key="1">
    <citation type="submission" date="2021-06" db="EMBL/GenBank/DDBJ databases">
        <title>Caerostris extrusa draft genome.</title>
        <authorList>
            <person name="Kono N."/>
            <person name="Arakawa K."/>
        </authorList>
    </citation>
    <scope>NUCLEOTIDE SEQUENCE [LARGE SCALE GENOMIC DNA]</scope>
</reference>
<dbReference type="InterPro" id="IPR003959">
    <property type="entry name" value="ATPase_AAA_core"/>
</dbReference>
<dbReference type="AlphaFoldDB" id="A0AAV4MHZ1"/>
<feature type="compositionally biased region" description="Basic and acidic residues" evidence="1">
    <location>
        <begin position="23"/>
        <end position="32"/>
    </location>
</feature>
<organism evidence="3 4">
    <name type="scientific">Caerostris extrusa</name>
    <name type="common">Bark spider</name>
    <name type="synonym">Caerostris bankana</name>
    <dbReference type="NCBI Taxonomy" id="172846"/>
    <lineage>
        <taxon>Eukaryota</taxon>
        <taxon>Metazoa</taxon>
        <taxon>Ecdysozoa</taxon>
        <taxon>Arthropoda</taxon>
        <taxon>Chelicerata</taxon>
        <taxon>Arachnida</taxon>
        <taxon>Araneae</taxon>
        <taxon>Araneomorphae</taxon>
        <taxon>Entelegynae</taxon>
        <taxon>Araneoidea</taxon>
        <taxon>Araneidae</taxon>
        <taxon>Caerostris</taxon>
    </lineage>
</organism>
<dbReference type="SUPFAM" id="SSF52540">
    <property type="entry name" value="P-loop containing nucleoside triphosphate hydrolases"/>
    <property type="match status" value="1"/>
</dbReference>
<dbReference type="GO" id="GO:0016887">
    <property type="term" value="F:ATP hydrolysis activity"/>
    <property type="evidence" value="ECO:0007669"/>
    <property type="project" value="InterPro"/>
</dbReference>
<keyword evidence="4" id="KW-1185">Reference proteome</keyword>
<name>A0AAV4MHZ1_CAEEX</name>
<dbReference type="GO" id="GO:0005524">
    <property type="term" value="F:ATP binding"/>
    <property type="evidence" value="ECO:0007669"/>
    <property type="project" value="InterPro"/>
</dbReference>